<dbReference type="EMBL" id="JBHUEM010000020">
    <property type="protein sequence ID" value="MFD1737493.1"/>
    <property type="molecule type" value="Genomic_DNA"/>
</dbReference>
<dbReference type="PROSITE" id="PS51462">
    <property type="entry name" value="NUDIX"/>
    <property type="match status" value="1"/>
</dbReference>
<keyword evidence="3" id="KW-1185">Reference proteome</keyword>
<proteinExistence type="predicted"/>
<evidence type="ECO:0000313" key="3">
    <source>
        <dbReference type="Proteomes" id="UP001597214"/>
    </source>
</evidence>
<dbReference type="Proteomes" id="UP001597214">
    <property type="component" value="Unassembled WGS sequence"/>
</dbReference>
<reference evidence="3" key="1">
    <citation type="journal article" date="2019" name="Int. J. Syst. Evol. Microbiol.">
        <title>The Global Catalogue of Microorganisms (GCM) 10K type strain sequencing project: providing services to taxonomists for standard genome sequencing and annotation.</title>
        <authorList>
            <consortium name="The Broad Institute Genomics Platform"/>
            <consortium name="The Broad Institute Genome Sequencing Center for Infectious Disease"/>
            <person name="Wu L."/>
            <person name="Ma J."/>
        </authorList>
    </citation>
    <scope>NUCLEOTIDE SEQUENCE [LARGE SCALE GENOMIC DNA]</scope>
    <source>
        <strain evidence="3">CCUG 49339</strain>
    </source>
</reference>
<evidence type="ECO:0000313" key="2">
    <source>
        <dbReference type="EMBL" id="MFD1737493.1"/>
    </source>
</evidence>
<evidence type="ECO:0000259" key="1">
    <source>
        <dbReference type="PROSITE" id="PS51462"/>
    </source>
</evidence>
<dbReference type="Pfam" id="PF00293">
    <property type="entry name" value="NUDIX"/>
    <property type="match status" value="1"/>
</dbReference>
<dbReference type="SUPFAM" id="SSF55811">
    <property type="entry name" value="Nudix"/>
    <property type="match status" value="1"/>
</dbReference>
<dbReference type="CDD" id="cd04692">
    <property type="entry name" value="NUDIX_Hydrolase"/>
    <property type="match status" value="1"/>
</dbReference>
<accession>A0ABW4LR18</accession>
<feature type="domain" description="Nudix hydrolase" evidence="1">
    <location>
        <begin position="27"/>
        <end position="166"/>
    </location>
</feature>
<dbReference type="RefSeq" id="WP_377928698.1">
    <property type="nucleotide sequence ID" value="NZ_JBHUEM010000020.1"/>
</dbReference>
<comment type="caution">
    <text evidence="2">The sequence shown here is derived from an EMBL/GenBank/DDBJ whole genome shotgun (WGS) entry which is preliminary data.</text>
</comment>
<name>A0ABW4LR18_9BACI</name>
<gene>
    <name evidence="2" type="ORF">ACFSCX_13110</name>
</gene>
<dbReference type="PANTHER" id="PTHR10885:SF0">
    <property type="entry name" value="ISOPENTENYL-DIPHOSPHATE DELTA-ISOMERASE"/>
    <property type="match status" value="1"/>
</dbReference>
<organism evidence="2 3">
    <name type="scientific">Bacillus salitolerans</name>
    <dbReference type="NCBI Taxonomy" id="1437434"/>
    <lineage>
        <taxon>Bacteria</taxon>
        <taxon>Bacillati</taxon>
        <taxon>Bacillota</taxon>
        <taxon>Bacilli</taxon>
        <taxon>Bacillales</taxon>
        <taxon>Bacillaceae</taxon>
        <taxon>Bacillus</taxon>
    </lineage>
</organism>
<sequence>MEMIKIFDAQRNQIGVKNRMEVHEKGYWHETFHCWFVSNEQDTNYIYFQLRSNNKKDFPNLLDITAAGHLLADESVDDGIREVQEELGIELSLSDLIPLGVVKDCIKTGQFIDNEHAHVFLYESKYELNDFSLQEDEVSGIVRTEFNAFYELCNGIRNEILIEGMKVIENGQKVILKETVSKQGFVPHPDTYLQEVSELIHNVLKGI</sequence>
<dbReference type="InterPro" id="IPR000086">
    <property type="entry name" value="NUDIX_hydrolase_dom"/>
</dbReference>
<dbReference type="InterPro" id="IPR015797">
    <property type="entry name" value="NUDIX_hydrolase-like_dom_sf"/>
</dbReference>
<dbReference type="PANTHER" id="PTHR10885">
    <property type="entry name" value="ISOPENTENYL-DIPHOSPHATE DELTA-ISOMERASE"/>
    <property type="match status" value="1"/>
</dbReference>
<protein>
    <submittedName>
        <fullName evidence="2">NUDIX domain-containing protein</fullName>
    </submittedName>
</protein>
<dbReference type="Gene3D" id="3.90.79.10">
    <property type="entry name" value="Nucleoside Triphosphate Pyrophosphohydrolase"/>
    <property type="match status" value="1"/>
</dbReference>